<dbReference type="InterPro" id="IPR016040">
    <property type="entry name" value="NAD(P)-bd_dom"/>
</dbReference>
<protein>
    <submittedName>
        <fullName evidence="2">CDP-glucose 4,6-dehydratase</fullName>
        <ecNumber evidence="2">4.2.1.45</ecNumber>
    </submittedName>
</protein>
<accession>A0A5C5WNW6</accession>
<keyword evidence="2" id="KW-0456">Lyase</keyword>
<dbReference type="SUPFAM" id="SSF51735">
    <property type="entry name" value="NAD(P)-binding Rossmann-fold domains"/>
    <property type="match status" value="1"/>
</dbReference>
<evidence type="ECO:0000259" key="1">
    <source>
        <dbReference type="Pfam" id="PF16363"/>
    </source>
</evidence>
<dbReference type="Gene3D" id="3.40.50.720">
    <property type="entry name" value="NAD(P)-binding Rossmann-like Domain"/>
    <property type="match status" value="1"/>
</dbReference>
<name>A0A5C5WNW6_9BACT</name>
<dbReference type="Proteomes" id="UP000316598">
    <property type="component" value="Unassembled WGS sequence"/>
</dbReference>
<reference evidence="2 3" key="1">
    <citation type="submission" date="2019-02" db="EMBL/GenBank/DDBJ databases">
        <title>Deep-cultivation of Planctomycetes and their phenomic and genomic characterization uncovers novel biology.</title>
        <authorList>
            <person name="Wiegand S."/>
            <person name="Jogler M."/>
            <person name="Boedeker C."/>
            <person name="Pinto D."/>
            <person name="Vollmers J."/>
            <person name="Rivas-Marin E."/>
            <person name="Kohn T."/>
            <person name="Peeters S.H."/>
            <person name="Heuer A."/>
            <person name="Rast P."/>
            <person name="Oberbeckmann S."/>
            <person name="Bunk B."/>
            <person name="Jeske O."/>
            <person name="Meyerdierks A."/>
            <person name="Storesund J.E."/>
            <person name="Kallscheuer N."/>
            <person name="Luecker S."/>
            <person name="Lage O.M."/>
            <person name="Pohl T."/>
            <person name="Merkel B.J."/>
            <person name="Hornburger P."/>
            <person name="Mueller R.-W."/>
            <person name="Bruemmer F."/>
            <person name="Labrenz M."/>
            <person name="Spormann A.M."/>
            <person name="Op Den Camp H."/>
            <person name="Overmann J."/>
            <person name="Amann R."/>
            <person name="Jetten M.S.M."/>
            <person name="Mascher T."/>
            <person name="Medema M.H."/>
            <person name="Devos D.P."/>
            <person name="Kaster A.-K."/>
            <person name="Ovreas L."/>
            <person name="Rohde M."/>
            <person name="Galperin M.Y."/>
            <person name="Jogler C."/>
        </authorList>
    </citation>
    <scope>NUCLEOTIDE SEQUENCE [LARGE SCALE GENOMIC DNA]</scope>
    <source>
        <strain evidence="2 3">Pla22</strain>
    </source>
</reference>
<proteinExistence type="predicted"/>
<dbReference type="EMBL" id="SJPI01000001">
    <property type="protein sequence ID" value="TWT52516.1"/>
    <property type="molecule type" value="Genomic_DNA"/>
</dbReference>
<gene>
    <name evidence="2" type="primary">rfbG</name>
    <name evidence="2" type="ORF">Pla22_01400</name>
</gene>
<dbReference type="AlphaFoldDB" id="A0A5C5WNW6"/>
<dbReference type="Gene3D" id="3.90.25.10">
    <property type="entry name" value="UDP-galactose 4-epimerase, domain 1"/>
    <property type="match status" value="1"/>
</dbReference>
<dbReference type="RefSeq" id="WP_146512874.1">
    <property type="nucleotide sequence ID" value="NZ_SJPI01000001.1"/>
</dbReference>
<dbReference type="InterPro" id="IPR013445">
    <property type="entry name" value="CDP_4_6_deHydtase"/>
</dbReference>
<dbReference type="PANTHER" id="PTHR43000">
    <property type="entry name" value="DTDP-D-GLUCOSE 4,6-DEHYDRATASE-RELATED"/>
    <property type="match status" value="1"/>
</dbReference>
<dbReference type="CDD" id="cd05252">
    <property type="entry name" value="CDP_GD_SDR_e"/>
    <property type="match status" value="1"/>
</dbReference>
<dbReference type="Pfam" id="PF16363">
    <property type="entry name" value="GDP_Man_Dehyd"/>
    <property type="match status" value="1"/>
</dbReference>
<dbReference type="EC" id="4.2.1.45" evidence="2"/>
<keyword evidence="3" id="KW-1185">Reference proteome</keyword>
<dbReference type="GO" id="GO:0047733">
    <property type="term" value="F:CDP-glucose 4,6-dehydratase activity"/>
    <property type="evidence" value="ECO:0007669"/>
    <property type="project" value="UniProtKB-EC"/>
</dbReference>
<dbReference type="OrthoDB" id="9779041at2"/>
<evidence type="ECO:0000313" key="2">
    <source>
        <dbReference type="EMBL" id="TWT52516.1"/>
    </source>
</evidence>
<comment type="caution">
    <text evidence="2">The sequence shown here is derived from an EMBL/GenBank/DDBJ whole genome shotgun (WGS) entry which is preliminary data.</text>
</comment>
<feature type="domain" description="NAD(P)-binding" evidence="1">
    <location>
        <begin position="13"/>
        <end position="326"/>
    </location>
</feature>
<dbReference type="NCBIfam" id="TIGR02622">
    <property type="entry name" value="CDP_4_6_dhtase"/>
    <property type="match status" value="1"/>
</dbReference>
<evidence type="ECO:0000313" key="3">
    <source>
        <dbReference type="Proteomes" id="UP000316598"/>
    </source>
</evidence>
<organism evidence="2 3">
    <name type="scientific">Rubripirellula amarantea</name>
    <dbReference type="NCBI Taxonomy" id="2527999"/>
    <lineage>
        <taxon>Bacteria</taxon>
        <taxon>Pseudomonadati</taxon>
        <taxon>Planctomycetota</taxon>
        <taxon>Planctomycetia</taxon>
        <taxon>Pirellulales</taxon>
        <taxon>Pirellulaceae</taxon>
        <taxon>Rubripirellula</taxon>
    </lineage>
</organism>
<dbReference type="InterPro" id="IPR036291">
    <property type="entry name" value="NAD(P)-bd_dom_sf"/>
</dbReference>
<sequence length="355" mass="39943">MIRQTYNGKRVFLTGHTGFKGAWLSAWLRECGATIKGYSLDPPSQPSLYPQLDLDKDIESVRGDIRDADRLAASIHDFRPDFVFHLAAQSLVRRSYDEPVETFNVNAMGTVNVLEALRSYDSACSAVMVTSDKCYQNKEWMYGYRENDPLGGIDPYSCSKAMAELATSSYQQAFFSEKRIRVASGRAGNVIGGGDYAVDRIVPDCIRAITADQPISVRNPLSRRPWQHVLEPLHGYLRLAAKLESCDAGNCDGYCSGFNFGPPNESNRTVAELADAMTNHWKGSWKDCSSNNNPHEAKLLSLVADKANHMLGWRNVWNFEETIKETLSWYRRVSEHESAAAVTLEQIHRFEKRID</sequence>